<evidence type="ECO:0000313" key="2">
    <source>
        <dbReference type="EMBL" id="QFU76352.1"/>
    </source>
</evidence>
<protein>
    <recommendedName>
        <fullName evidence="1">ATPase dynein-related AAA domain-containing protein</fullName>
    </recommendedName>
</protein>
<dbReference type="AlphaFoldDB" id="A0A5P9NKT9"/>
<dbReference type="PANTHER" id="PTHR42759:SF1">
    <property type="entry name" value="MAGNESIUM-CHELATASE SUBUNIT CHLD"/>
    <property type="match status" value="1"/>
</dbReference>
<dbReference type="InterPro" id="IPR050764">
    <property type="entry name" value="CbbQ/NirQ/NorQ/GpvN"/>
</dbReference>
<dbReference type="Proteomes" id="UP000326287">
    <property type="component" value="Chromosome"/>
</dbReference>
<dbReference type="RefSeq" id="WP_153239496.1">
    <property type="nucleotide sequence ID" value="NZ_CP036422.1"/>
</dbReference>
<gene>
    <name evidence="2" type="ORF">EY643_12145</name>
</gene>
<dbReference type="Gene3D" id="3.40.50.300">
    <property type="entry name" value="P-loop containing nucleotide triphosphate hydrolases"/>
    <property type="match status" value="1"/>
</dbReference>
<dbReference type="InterPro" id="IPR011704">
    <property type="entry name" value="ATPase_dyneun-rel_AAA"/>
</dbReference>
<feature type="domain" description="ATPase dynein-related AAA" evidence="1">
    <location>
        <begin position="80"/>
        <end position="220"/>
    </location>
</feature>
<dbReference type="Pfam" id="PF07728">
    <property type="entry name" value="AAA_5"/>
    <property type="match status" value="1"/>
</dbReference>
<evidence type="ECO:0000259" key="1">
    <source>
        <dbReference type="Pfam" id="PF07728"/>
    </source>
</evidence>
<dbReference type="SUPFAM" id="SSF52540">
    <property type="entry name" value="P-loop containing nucleoside triphosphate hydrolases"/>
    <property type="match status" value="1"/>
</dbReference>
<dbReference type="PANTHER" id="PTHR42759">
    <property type="entry name" value="MOXR FAMILY PROTEIN"/>
    <property type="match status" value="1"/>
</dbReference>
<accession>A0A5P9NKT9</accession>
<keyword evidence="3" id="KW-1185">Reference proteome</keyword>
<proteinExistence type="predicted"/>
<dbReference type="EMBL" id="CP036422">
    <property type="protein sequence ID" value="QFU76352.1"/>
    <property type="molecule type" value="Genomic_DNA"/>
</dbReference>
<sequence length="366" mass="40416">MSDSSKQVQRLPAEQFFADELAQLRDKDPWPRPPGWQLSPRGVEAFVLGSEEMGTTPKFVAPPEIVTRVIISLATQRGAMLVGEPGTAKSWLSELICAAICDNSTLVIQGGAIETVQQLLYSWNQSILENKGPCPEALIPGPIYRGMAQGMLVRYEEIARSSPALQDALLSIMSERAITVPELSGDASILYARDGFNLVATSNTTDVGVNEMSSALKRRMNFETIKPISAVDDEIAVVMREAARLLRSSGVEVEPDPDIVRVLVTIFHELRNGQSLEGRSTDRLASAAMSTAEAVSVAHAMGVYAYYYRDGTMNAEDFTDFLVGAAIKNNTADLRRMNHYFETEVGSRKGHVWETAYRRWRASFRY</sequence>
<dbReference type="OrthoDB" id="9768555at2"/>
<organism evidence="2 3">
    <name type="scientific">Halioglobus maricola</name>
    <dbReference type="NCBI Taxonomy" id="2601894"/>
    <lineage>
        <taxon>Bacteria</taxon>
        <taxon>Pseudomonadati</taxon>
        <taxon>Pseudomonadota</taxon>
        <taxon>Gammaproteobacteria</taxon>
        <taxon>Cellvibrionales</taxon>
        <taxon>Halieaceae</taxon>
        <taxon>Halioglobus</taxon>
    </lineage>
</organism>
<dbReference type="GO" id="GO:0005524">
    <property type="term" value="F:ATP binding"/>
    <property type="evidence" value="ECO:0007669"/>
    <property type="project" value="InterPro"/>
</dbReference>
<dbReference type="InterPro" id="IPR027417">
    <property type="entry name" value="P-loop_NTPase"/>
</dbReference>
<dbReference type="KEGG" id="halc:EY643_12145"/>
<evidence type="ECO:0000313" key="3">
    <source>
        <dbReference type="Proteomes" id="UP000326287"/>
    </source>
</evidence>
<name>A0A5P9NKT9_9GAMM</name>
<dbReference type="GO" id="GO:0016887">
    <property type="term" value="F:ATP hydrolysis activity"/>
    <property type="evidence" value="ECO:0007669"/>
    <property type="project" value="InterPro"/>
</dbReference>
<reference evidence="2 3" key="1">
    <citation type="submission" date="2019-02" db="EMBL/GenBank/DDBJ databases">
        <authorList>
            <person name="Li S.-H."/>
        </authorList>
    </citation>
    <scope>NUCLEOTIDE SEQUENCE [LARGE SCALE GENOMIC DNA]</scope>
    <source>
        <strain evidence="2 3">IMCC14385</strain>
    </source>
</reference>